<feature type="domain" description="Mediator complex subunit 16 C-terminal" evidence="7">
    <location>
        <begin position="43"/>
        <end position="101"/>
    </location>
</feature>
<dbReference type="Proteomes" id="UP001187531">
    <property type="component" value="Unassembled WGS sequence"/>
</dbReference>
<dbReference type="InterPro" id="IPR048339">
    <property type="entry name" value="Mediator_Med16_C"/>
</dbReference>
<evidence type="ECO:0000256" key="1">
    <source>
        <dbReference type="ARBA" id="ARBA00004123"/>
    </source>
</evidence>
<comment type="similarity">
    <text evidence="2">Belongs to the Mediator complex subunit 16 family.</text>
</comment>
<name>A0AA88IGZ8_ARTSF</name>
<comment type="subcellular location">
    <subcellularLocation>
        <location evidence="1">Nucleus</location>
    </subcellularLocation>
</comment>
<gene>
    <name evidence="8" type="ORF">QYM36_003904</name>
</gene>
<keyword evidence="5" id="KW-0804">Transcription</keyword>
<proteinExistence type="inferred from homology"/>
<evidence type="ECO:0000256" key="4">
    <source>
        <dbReference type="ARBA" id="ARBA00023159"/>
    </source>
</evidence>
<evidence type="ECO:0000256" key="5">
    <source>
        <dbReference type="ARBA" id="ARBA00023163"/>
    </source>
</evidence>
<reference evidence="8" key="1">
    <citation type="submission" date="2023-07" db="EMBL/GenBank/DDBJ databases">
        <title>Chromosome-level genome assembly of Artemia franciscana.</title>
        <authorList>
            <person name="Jo E."/>
        </authorList>
    </citation>
    <scope>NUCLEOTIDE SEQUENCE</scope>
    <source>
        <tissue evidence="8">Whole body</tissue>
    </source>
</reference>
<dbReference type="PANTHER" id="PTHR13224">
    <property type="entry name" value="THYROID HORMONE RECEPTOR-ASSOCIATED PROTEIN-RELATED"/>
    <property type="match status" value="1"/>
</dbReference>
<dbReference type="AlphaFoldDB" id="A0AA88IGZ8"/>
<evidence type="ECO:0000256" key="2">
    <source>
        <dbReference type="ARBA" id="ARBA00006543"/>
    </source>
</evidence>
<keyword evidence="4" id="KW-0010">Activator</keyword>
<evidence type="ECO:0000259" key="7">
    <source>
        <dbReference type="Pfam" id="PF20719"/>
    </source>
</evidence>
<organism evidence="8 9">
    <name type="scientific">Artemia franciscana</name>
    <name type="common">Brine shrimp</name>
    <name type="synonym">Artemia sanfranciscana</name>
    <dbReference type="NCBI Taxonomy" id="6661"/>
    <lineage>
        <taxon>Eukaryota</taxon>
        <taxon>Metazoa</taxon>
        <taxon>Ecdysozoa</taxon>
        <taxon>Arthropoda</taxon>
        <taxon>Crustacea</taxon>
        <taxon>Branchiopoda</taxon>
        <taxon>Anostraca</taxon>
        <taxon>Artemiidae</taxon>
        <taxon>Artemia</taxon>
    </lineage>
</organism>
<keyword evidence="9" id="KW-1185">Reference proteome</keyword>
<sequence>MYDKINQKPSTCSQMMICFGDSPSYYQPFSKESISENVNWLEPPQCVDVVRQIYLGKSQPAAKQCSRCSGSTLLNGWARSAAIRSWEMRWTSHCPCGGMWLVQKPGCLVASG</sequence>
<dbReference type="EMBL" id="JAVRJZ010000006">
    <property type="protein sequence ID" value="KAK2721747.1"/>
    <property type="molecule type" value="Genomic_DNA"/>
</dbReference>
<dbReference type="PANTHER" id="PTHR13224:SF6">
    <property type="entry name" value="MEDIATOR OF RNA POLYMERASE II TRANSCRIPTION SUBUNIT 16"/>
    <property type="match status" value="1"/>
</dbReference>
<evidence type="ECO:0000256" key="6">
    <source>
        <dbReference type="ARBA" id="ARBA00023242"/>
    </source>
</evidence>
<protein>
    <recommendedName>
        <fullName evidence="7">Mediator complex subunit 16 C-terminal domain-containing protein</fullName>
    </recommendedName>
</protein>
<dbReference type="GO" id="GO:0016592">
    <property type="term" value="C:mediator complex"/>
    <property type="evidence" value="ECO:0007669"/>
    <property type="project" value="TreeGrafter"/>
</dbReference>
<evidence type="ECO:0000313" key="8">
    <source>
        <dbReference type="EMBL" id="KAK2721747.1"/>
    </source>
</evidence>
<dbReference type="InterPro" id="IPR048338">
    <property type="entry name" value="Mediator_Med16"/>
</dbReference>
<evidence type="ECO:0000313" key="9">
    <source>
        <dbReference type="Proteomes" id="UP001187531"/>
    </source>
</evidence>
<dbReference type="Pfam" id="PF20719">
    <property type="entry name" value="Med16_C"/>
    <property type="match status" value="1"/>
</dbReference>
<comment type="caution">
    <text evidence="8">The sequence shown here is derived from an EMBL/GenBank/DDBJ whole genome shotgun (WGS) entry which is preliminary data.</text>
</comment>
<evidence type="ECO:0000256" key="3">
    <source>
        <dbReference type="ARBA" id="ARBA00023015"/>
    </source>
</evidence>
<accession>A0AA88IGZ8</accession>
<keyword evidence="3" id="KW-0805">Transcription regulation</keyword>
<keyword evidence="6" id="KW-0539">Nucleus</keyword>
<dbReference type="GO" id="GO:0045893">
    <property type="term" value="P:positive regulation of DNA-templated transcription"/>
    <property type="evidence" value="ECO:0007669"/>
    <property type="project" value="TreeGrafter"/>
</dbReference>